<protein>
    <submittedName>
        <fullName evidence="2">Uncharacterized protein</fullName>
    </submittedName>
</protein>
<dbReference type="EMBL" id="JAVREJ010000061">
    <property type="protein sequence ID" value="MDT0354016.1"/>
    <property type="molecule type" value="Genomic_DNA"/>
</dbReference>
<feature type="region of interest" description="Disordered" evidence="1">
    <location>
        <begin position="1"/>
        <end position="22"/>
    </location>
</feature>
<evidence type="ECO:0000313" key="2">
    <source>
        <dbReference type="EMBL" id="MDT0354016.1"/>
    </source>
</evidence>
<keyword evidence="3" id="KW-1185">Reference proteome</keyword>
<feature type="region of interest" description="Disordered" evidence="1">
    <location>
        <begin position="259"/>
        <end position="297"/>
    </location>
</feature>
<name>A0ABU2NJT6_9PSEU</name>
<comment type="caution">
    <text evidence="2">The sequence shown here is derived from an EMBL/GenBank/DDBJ whole genome shotgun (WGS) entry which is preliminary data.</text>
</comment>
<proteinExistence type="predicted"/>
<organism evidence="2 3">
    <name type="scientific">Pseudonocardia charpentierae</name>
    <dbReference type="NCBI Taxonomy" id="3075545"/>
    <lineage>
        <taxon>Bacteria</taxon>
        <taxon>Bacillati</taxon>
        <taxon>Actinomycetota</taxon>
        <taxon>Actinomycetes</taxon>
        <taxon>Pseudonocardiales</taxon>
        <taxon>Pseudonocardiaceae</taxon>
        <taxon>Pseudonocardia</taxon>
    </lineage>
</organism>
<accession>A0ABU2NJT6</accession>
<dbReference type="RefSeq" id="WP_311560524.1">
    <property type="nucleotide sequence ID" value="NZ_JAVREJ010000061.1"/>
</dbReference>
<dbReference type="Proteomes" id="UP001183202">
    <property type="component" value="Unassembled WGS sequence"/>
</dbReference>
<sequence length="802" mass="84631">MSVYEMASHGGADQSETWSTESLPPLASPFASAALFVDPGLPAGVGEFFTEHVVTTPFAEALSSYDEADLEAEAFEALRAEFEDDGFREALEGLADEAAARHLGATGAWAQAGEAFPAATSEAEHYMEAVAAQADRLLGELEAQFGERPVDAVTAGEIDAVAGFAAHEAGGPLDAQEQFLKKLVGKVKKVVKGVGKLVKKGVGAVAKMLPLKKLFAFLKKLVRPLLARVLAKAIGRLPQDLQPIARTVAAKFRKKAPGAAPVAAPADPATPADPAAAAEPTEPDAAAPPAEEESPWSAEALADEFDARLAEAFLAPTEAAATELVDHVAAEAHRAVGSGPGPLAALDAGRQQLARQLVEAEPGRPPLAEMEQFVPLVAASMKLLKLGVKVIGRKRVVDAIAKPLAILIQGMVGQQAARKLSGHVADVGLRLLGLEAERTADGMLGAEALVATVEDTVREVLSMPAASLQNELLLESAVLEAFTDAAVRHLPAPVLRPDLAESETDGERGIWIPCPRASGAHYRYKKYSVVQPVHVTRPLARAVVFADGETLEDRLLEAGLPRFPVAAEAHFYELMDGAELGQLAAFELDGEAASYADGAREFEQLVPSRPLPIPHPKPRVVVAVGRPGPTPDRRPGTVVFRLKVPGLHPRRRPPFAVRLDLSGHRPQLRVLLRVGERNAHLLVGHLERQRHVQVVTLVRGLVGPPVRHALAAAVHRMLVRRGITPAEGVPARLTDALADAIGRTVATRLPAAAAALAAAAKDPADGVTLTFTFTFANRAAIGRADVGEPTLGIRSGVDHDDD</sequence>
<evidence type="ECO:0000313" key="3">
    <source>
        <dbReference type="Proteomes" id="UP001183202"/>
    </source>
</evidence>
<reference evidence="3" key="1">
    <citation type="submission" date="2023-07" db="EMBL/GenBank/DDBJ databases">
        <title>30 novel species of actinomycetes from the DSMZ collection.</title>
        <authorList>
            <person name="Nouioui I."/>
        </authorList>
    </citation>
    <scope>NUCLEOTIDE SEQUENCE [LARGE SCALE GENOMIC DNA]</scope>
    <source>
        <strain evidence="3">DSM 45834</strain>
    </source>
</reference>
<evidence type="ECO:0000256" key="1">
    <source>
        <dbReference type="SAM" id="MobiDB-lite"/>
    </source>
</evidence>
<gene>
    <name evidence="2" type="ORF">RM445_31525</name>
</gene>